<dbReference type="PANTHER" id="PTHR11785:SF498">
    <property type="entry name" value="HIGH-AFFINITY METHIONINE PERMEASE"/>
    <property type="match status" value="1"/>
</dbReference>
<feature type="transmembrane region" description="Helical" evidence="6">
    <location>
        <begin position="463"/>
        <end position="481"/>
    </location>
</feature>
<dbReference type="PANTHER" id="PTHR11785">
    <property type="entry name" value="AMINO ACID TRANSPORTER"/>
    <property type="match status" value="1"/>
</dbReference>
<feature type="compositionally biased region" description="Basic and acidic residues" evidence="5">
    <location>
        <begin position="15"/>
        <end position="49"/>
    </location>
</feature>
<feature type="transmembrane region" description="Helical" evidence="6">
    <location>
        <begin position="296"/>
        <end position="319"/>
    </location>
</feature>
<dbReference type="Gene3D" id="1.20.1740.10">
    <property type="entry name" value="Amino acid/polyamine transporter I"/>
    <property type="match status" value="1"/>
</dbReference>
<feature type="transmembrane region" description="Helical" evidence="6">
    <location>
        <begin position="493"/>
        <end position="515"/>
    </location>
</feature>
<dbReference type="EMBL" id="JAACJL010000031">
    <property type="protein sequence ID" value="KAF4616820.1"/>
    <property type="molecule type" value="Genomic_DNA"/>
</dbReference>
<evidence type="ECO:0000256" key="3">
    <source>
        <dbReference type="ARBA" id="ARBA00022989"/>
    </source>
</evidence>
<comment type="subcellular location">
    <subcellularLocation>
        <location evidence="1">Membrane</location>
        <topology evidence="1">Multi-pass membrane protein</topology>
    </subcellularLocation>
</comment>
<dbReference type="GO" id="GO:0015179">
    <property type="term" value="F:L-amino acid transmembrane transporter activity"/>
    <property type="evidence" value="ECO:0007669"/>
    <property type="project" value="TreeGrafter"/>
</dbReference>
<feature type="transmembrane region" description="Helical" evidence="6">
    <location>
        <begin position="419"/>
        <end position="443"/>
    </location>
</feature>
<keyword evidence="2 6" id="KW-0812">Transmembrane</keyword>
<comment type="caution">
    <text evidence="7">The sequence shown here is derived from an EMBL/GenBank/DDBJ whole genome shotgun (WGS) entry which is preliminary data.</text>
</comment>
<dbReference type="GO" id="GO:0016020">
    <property type="term" value="C:membrane"/>
    <property type="evidence" value="ECO:0007669"/>
    <property type="project" value="UniProtKB-SubCell"/>
</dbReference>
<keyword evidence="8" id="KW-1185">Reference proteome</keyword>
<evidence type="ECO:0000256" key="1">
    <source>
        <dbReference type="ARBA" id="ARBA00004141"/>
    </source>
</evidence>
<gene>
    <name evidence="7" type="ORF">D9613_008366</name>
</gene>
<protein>
    <recommendedName>
        <fullName evidence="9">High affinity methionine permease</fullName>
    </recommendedName>
</protein>
<accession>A0A8H4QSW5</accession>
<evidence type="ECO:0000256" key="5">
    <source>
        <dbReference type="SAM" id="MobiDB-lite"/>
    </source>
</evidence>
<organism evidence="7 8">
    <name type="scientific">Agrocybe pediades</name>
    <dbReference type="NCBI Taxonomy" id="84607"/>
    <lineage>
        <taxon>Eukaryota</taxon>
        <taxon>Fungi</taxon>
        <taxon>Dikarya</taxon>
        <taxon>Basidiomycota</taxon>
        <taxon>Agaricomycotina</taxon>
        <taxon>Agaricomycetes</taxon>
        <taxon>Agaricomycetidae</taxon>
        <taxon>Agaricales</taxon>
        <taxon>Agaricineae</taxon>
        <taxon>Strophariaceae</taxon>
        <taxon>Agrocybe</taxon>
    </lineage>
</organism>
<feature type="transmembrane region" description="Helical" evidence="6">
    <location>
        <begin position="139"/>
        <end position="161"/>
    </location>
</feature>
<evidence type="ECO:0008006" key="9">
    <source>
        <dbReference type="Google" id="ProtNLM"/>
    </source>
</evidence>
<proteinExistence type="predicted"/>
<evidence type="ECO:0000313" key="8">
    <source>
        <dbReference type="Proteomes" id="UP000521872"/>
    </source>
</evidence>
<dbReference type="AlphaFoldDB" id="A0A8H4QSW5"/>
<keyword evidence="3 6" id="KW-1133">Transmembrane helix</keyword>
<reference evidence="7 8" key="1">
    <citation type="submission" date="2019-12" db="EMBL/GenBank/DDBJ databases">
        <authorList>
            <person name="Floudas D."/>
            <person name="Bentzer J."/>
            <person name="Ahren D."/>
            <person name="Johansson T."/>
            <person name="Persson P."/>
            <person name="Tunlid A."/>
        </authorList>
    </citation>
    <scope>NUCLEOTIDE SEQUENCE [LARGE SCALE GENOMIC DNA]</scope>
    <source>
        <strain evidence="7 8">CBS 102.39</strain>
    </source>
</reference>
<evidence type="ECO:0000256" key="4">
    <source>
        <dbReference type="ARBA" id="ARBA00023136"/>
    </source>
</evidence>
<dbReference type="PIRSF" id="PIRSF006060">
    <property type="entry name" value="AA_transporter"/>
    <property type="match status" value="1"/>
</dbReference>
<sequence>MSSNRLPDESSPLISDREHSEVESDVHRGSAADGEALRRTEGDRQHGETYDNVPKAKRQLGLFSAAFLIFNRIIGTGIYATPSSILRSSGSVGVALIMWLVGASIAACGTAVYVEFGTGLPRSGGEKNYLEFIYRRPKFLVTCTYAFYTFIMGTATANSVVFSEYLLHAVSLEPTWLNTRLVAFSCLTFICFIHGTRLQWGLRLQNALGLSKLVILVLISLSGVLCLAGVRGIRVGDQYEKPDNFSSWGKFWEGSGTGANAFVSGLYNVIWSFIGYANANYALSEVRDPVRTIKRAAPLAMISVTLVYLFINVAYFAVVSKKDILESRRIVAALYFRNLFGPTTEKALSAFIALSTLGNLLSGQFSQGRVIQELGREGVMPYSSFFASNKPFNAPLAGLFSQYLISCTFLLAVPPGDAYLFLISLSSYSLSLINALVSFGLLLLYSSRYTAWNWSPPFQAPKLIVLLFFLSNLFLVTVPFFPPVAGSRTYDKLPYWAHSAGGLVLALFGLTYWYFWSKWLPEKRGYRLQRRWVLQEDGVSRYAFHKVPATLNPPQ</sequence>
<dbReference type="InterPro" id="IPR050598">
    <property type="entry name" value="AminoAcid_Transporter"/>
</dbReference>
<feature type="region of interest" description="Disordered" evidence="5">
    <location>
        <begin position="1"/>
        <end position="51"/>
    </location>
</feature>
<dbReference type="Pfam" id="PF13520">
    <property type="entry name" value="AA_permease_2"/>
    <property type="match status" value="1"/>
</dbReference>
<evidence type="ECO:0000256" key="6">
    <source>
        <dbReference type="SAM" id="Phobius"/>
    </source>
</evidence>
<feature type="transmembrane region" description="Helical" evidence="6">
    <location>
        <begin position="60"/>
        <end position="80"/>
    </location>
</feature>
<feature type="transmembrane region" description="Helical" evidence="6">
    <location>
        <begin position="213"/>
        <end position="233"/>
    </location>
</feature>
<dbReference type="InterPro" id="IPR002293">
    <property type="entry name" value="AA/rel_permease1"/>
</dbReference>
<dbReference type="Proteomes" id="UP000521872">
    <property type="component" value="Unassembled WGS sequence"/>
</dbReference>
<keyword evidence="4 6" id="KW-0472">Membrane</keyword>
<feature type="transmembrane region" description="Helical" evidence="6">
    <location>
        <begin position="92"/>
        <end position="118"/>
    </location>
</feature>
<name>A0A8H4QSW5_9AGAR</name>
<feature type="transmembrane region" description="Helical" evidence="6">
    <location>
        <begin position="181"/>
        <end position="201"/>
    </location>
</feature>
<evidence type="ECO:0000313" key="7">
    <source>
        <dbReference type="EMBL" id="KAF4616820.1"/>
    </source>
</evidence>
<evidence type="ECO:0000256" key="2">
    <source>
        <dbReference type="ARBA" id="ARBA00022692"/>
    </source>
</evidence>